<gene>
    <name evidence="2" type="ORF">ACAOBT_LOCUS23252</name>
</gene>
<proteinExistence type="predicted"/>
<dbReference type="Proteomes" id="UP001152888">
    <property type="component" value="Unassembled WGS sequence"/>
</dbReference>
<organism evidence="2 3">
    <name type="scientific">Acanthoscelides obtectus</name>
    <name type="common">Bean weevil</name>
    <name type="synonym">Bruchus obtectus</name>
    <dbReference type="NCBI Taxonomy" id="200917"/>
    <lineage>
        <taxon>Eukaryota</taxon>
        <taxon>Metazoa</taxon>
        <taxon>Ecdysozoa</taxon>
        <taxon>Arthropoda</taxon>
        <taxon>Hexapoda</taxon>
        <taxon>Insecta</taxon>
        <taxon>Pterygota</taxon>
        <taxon>Neoptera</taxon>
        <taxon>Endopterygota</taxon>
        <taxon>Coleoptera</taxon>
        <taxon>Polyphaga</taxon>
        <taxon>Cucujiformia</taxon>
        <taxon>Chrysomeloidea</taxon>
        <taxon>Chrysomelidae</taxon>
        <taxon>Bruchinae</taxon>
        <taxon>Bruchini</taxon>
        <taxon>Acanthoscelides</taxon>
    </lineage>
</organism>
<reference evidence="2" key="1">
    <citation type="submission" date="2022-03" db="EMBL/GenBank/DDBJ databases">
        <authorList>
            <person name="Sayadi A."/>
        </authorList>
    </citation>
    <scope>NUCLEOTIDE SEQUENCE</scope>
</reference>
<dbReference type="AlphaFoldDB" id="A0A9P0PRT4"/>
<dbReference type="EMBL" id="CAKOFQ010007261">
    <property type="protein sequence ID" value="CAH1996524.1"/>
    <property type="molecule type" value="Genomic_DNA"/>
</dbReference>
<evidence type="ECO:0000313" key="3">
    <source>
        <dbReference type="Proteomes" id="UP001152888"/>
    </source>
</evidence>
<dbReference type="OrthoDB" id="8123139at2759"/>
<dbReference type="Pfam" id="PF13843">
    <property type="entry name" value="DDE_Tnp_1_7"/>
    <property type="match status" value="1"/>
</dbReference>
<dbReference type="PANTHER" id="PTHR46599">
    <property type="entry name" value="PIGGYBAC TRANSPOSABLE ELEMENT-DERIVED PROTEIN 4"/>
    <property type="match status" value="1"/>
</dbReference>
<keyword evidence="3" id="KW-1185">Reference proteome</keyword>
<feature type="domain" description="PiggyBac transposable element-derived protein" evidence="1">
    <location>
        <begin position="61"/>
        <end position="221"/>
    </location>
</feature>
<evidence type="ECO:0000313" key="2">
    <source>
        <dbReference type="EMBL" id="CAH1996524.1"/>
    </source>
</evidence>
<protein>
    <recommendedName>
        <fullName evidence="1">PiggyBac transposable element-derived protein domain-containing protein</fullName>
    </recommendedName>
</protein>
<evidence type="ECO:0000259" key="1">
    <source>
        <dbReference type="Pfam" id="PF13843"/>
    </source>
</evidence>
<dbReference type="InterPro" id="IPR029526">
    <property type="entry name" value="PGBD"/>
</dbReference>
<dbReference type="PANTHER" id="PTHR46599:SF6">
    <property type="entry name" value="DUAL SPECIFICITY PHOSPHATASE 26"/>
    <property type="match status" value="1"/>
</dbReference>
<name>A0A9P0PRT4_ACAOB</name>
<comment type="caution">
    <text evidence="2">The sequence shown here is derived from an EMBL/GenBank/DDBJ whole genome shotgun (WGS) entry which is preliminary data.</text>
</comment>
<accession>A0A9P0PRT4</accession>
<sequence>MDRRAFRKPLTEKELRYLAENWSDYEDDVDFESESSYMLFVAVKRITLGNLKYIVDYNVRDPSKIQTNHIVQRLVEPIKNTKRNLTTDNYYTSYELAEYLLKNGLTLTGTLKKNKREFPPEFLPSTLRTVGSSMFGFQPDVTLVSHVSKKNEAVILLSTMHNNDETDEETQKPEIILHYNRTKSGVDTVDQKCSSFTTQRITRRWPLAIFFRILDIAGINSEIIINNNRPADTPPRRRKYLTSLGSSLMENNIKERAKIETLPKDIREFLSRYNTPVNVPVALTENRIGRCHICSADKNNKTTVTCSQCKRFVCKSHCEKLVQCNSCLYPPMEED</sequence>